<dbReference type="Proteomes" id="UP000005012">
    <property type="component" value="Chromosome"/>
</dbReference>
<evidence type="ECO:0000256" key="6">
    <source>
        <dbReference type="ARBA" id="ARBA00022989"/>
    </source>
</evidence>
<dbReference type="EMBL" id="CP003488">
    <property type="protein sequence ID" value="AFH94341.1"/>
    <property type="molecule type" value="Genomic_DNA"/>
</dbReference>
<dbReference type="NCBIfam" id="TIGR04408">
    <property type="entry name" value="LptG_lptG"/>
    <property type="match status" value="1"/>
</dbReference>
<dbReference type="PANTHER" id="PTHR33529:SF2">
    <property type="entry name" value="LIPOPOLYSACCHARIDE EXPORT SYSTEM PERMEASE PROTEIN LPTG"/>
    <property type="match status" value="1"/>
</dbReference>
<dbReference type="GO" id="GO:0015920">
    <property type="term" value="P:lipopolysaccharide transport"/>
    <property type="evidence" value="ECO:0007669"/>
    <property type="project" value="TreeGrafter"/>
</dbReference>
<comment type="function">
    <text evidence="1">Part of the ABC transporter complex LptBFG involved in the translocation of lipopolysaccharide (LPS) from the inner membrane to the outer membrane.</text>
</comment>
<dbReference type="AlphaFoldDB" id="A0A140NN62"/>
<evidence type="ECO:0000313" key="10">
    <source>
        <dbReference type="EMBL" id="AFH94341.1"/>
    </source>
</evidence>
<gene>
    <name evidence="10" type="ordered locus">S70_12470</name>
</gene>
<protein>
    <submittedName>
        <fullName evidence="10">Lipopolysaccharide ABC transporter permease</fullName>
    </submittedName>
</protein>
<dbReference type="GO" id="GO:0055085">
    <property type="term" value="P:transmembrane transport"/>
    <property type="evidence" value="ECO:0007669"/>
    <property type="project" value="InterPro"/>
</dbReference>
<keyword evidence="7 9" id="KW-0472">Membrane</keyword>
<name>A0A140NN62_PROSM</name>
<evidence type="ECO:0000256" key="7">
    <source>
        <dbReference type="ARBA" id="ARBA00023136"/>
    </source>
</evidence>
<dbReference type="KEGG" id="psi:S70_12470"/>
<evidence type="ECO:0000313" key="11">
    <source>
        <dbReference type="Proteomes" id="UP000005012"/>
    </source>
</evidence>
<dbReference type="InterPro" id="IPR030923">
    <property type="entry name" value="LptG"/>
</dbReference>
<comment type="subunit">
    <text evidence="8">Component of the lipopolysaccharide transport and assembly complex. The LptBFG transporter is composed of two ATP-binding proteins (LptB) and two transmembrane proteins (LptF and LptG).</text>
</comment>
<feature type="transmembrane region" description="Helical" evidence="9">
    <location>
        <begin position="332"/>
        <end position="355"/>
    </location>
</feature>
<comment type="similarity">
    <text evidence="3">Belongs to the LptF/LptG family.</text>
</comment>
<feature type="transmembrane region" description="Helical" evidence="9">
    <location>
        <begin position="303"/>
        <end position="320"/>
    </location>
</feature>
<reference evidence="10 11" key="1">
    <citation type="journal article" date="2012" name="J. Bacteriol.">
        <title>Complete Genome Sequence of Providencia stuartii Clinical Isolate MRSN 2154.</title>
        <authorList>
            <person name="Clifford R.J."/>
            <person name="Hang J."/>
            <person name="Riley M.C."/>
            <person name="Onmus-Leone F."/>
            <person name="Kuschner R.A."/>
            <person name="Lesho E.P."/>
            <person name="Waterman P.E."/>
        </authorList>
    </citation>
    <scope>NUCLEOTIDE SEQUENCE [LARGE SCALE GENOMIC DNA]</scope>
    <source>
        <strain evidence="10 11">MRSN 2154</strain>
    </source>
</reference>
<proteinExistence type="inferred from homology"/>
<evidence type="ECO:0000256" key="4">
    <source>
        <dbReference type="ARBA" id="ARBA00022475"/>
    </source>
</evidence>
<feature type="transmembrane region" description="Helical" evidence="9">
    <location>
        <begin position="277"/>
        <end position="296"/>
    </location>
</feature>
<accession>A0A140NN62</accession>
<keyword evidence="5 9" id="KW-0812">Transmembrane</keyword>
<feature type="transmembrane region" description="Helical" evidence="9">
    <location>
        <begin position="104"/>
        <end position="123"/>
    </location>
</feature>
<evidence type="ECO:0000256" key="9">
    <source>
        <dbReference type="SAM" id="Phobius"/>
    </source>
</evidence>
<feature type="transmembrane region" description="Helical" evidence="9">
    <location>
        <begin position="64"/>
        <end position="83"/>
    </location>
</feature>
<evidence type="ECO:0000256" key="1">
    <source>
        <dbReference type="ARBA" id="ARBA00002265"/>
    </source>
</evidence>
<dbReference type="PANTHER" id="PTHR33529">
    <property type="entry name" value="SLR0882 PROTEIN-RELATED"/>
    <property type="match status" value="1"/>
</dbReference>
<evidence type="ECO:0000256" key="3">
    <source>
        <dbReference type="ARBA" id="ARBA00007725"/>
    </source>
</evidence>
<dbReference type="RefSeq" id="WP_004915962.1">
    <property type="nucleotide sequence ID" value="NC_017731.1"/>
</dbReference>
<reference evidence="11" key="2">
    <citation type="submission" date="2012-04" db="EMBL/GenBank/DDBJ databases">
        <title>Complete genome sequence of Providencia stuartii clinical isolate MRSN 2154.</title>
        <authorList>
            <person name="Clifford R.J."/>
            <person name="Hang J."/>
            <person name="Riley M.C."/>
            <person name="Onmus-Leone F."/>
            <person name="Kuschner R.A."/>
            <person name="Lesho E.P."/>
            <person name="Waterman P.E."/>
        </authorList>
    </citation>
    <scope>NUCLEOTIDE SEQUENCE [LARGE SCALE GENOMIC DNA]</scope>
    <source>
        <strain evidence="11">MRSN 2154</strain>
    </source>
</reference>
<comment type="subcellular location">
    <subcellularLocation>
        <location evidence="2">Cell membrane</location>
        <topology evidence="2">Multi-pass membrane protein</topology>
    </subcellularLocation>
</comment>
<dbReference type="HOGENOM" id="CLU_028799_1_1_6"/>
<dbReference type="PATRIC" id="fig|1157951.4.peg.2512"/>
<evidence type="ECO:0000256" key="2">
    <source>
        <dbReference type="ARBA" id="ARBA00004651"/>
    </source>
</evidence>
<dbReference type="GO" id="GO:0043190">
    <property type="term" value="C:ATP-binding cassette (ABC) transporter complex"/>
    <property type="evidence" value="ECO:0007669"/>
    <property type="project" value="InterPro"/>
</dbReference>
<keyword evidence="6 9" id="KW-1133">Transmembrane helix</keyword>
<evidence type="ECO:0000256" key="5">
    <source>
        <dbReference type="ARBA" id="ARBA00022692"/>
    </source>
</evidence>
<organism evidence="10 11">
    <name type="scientific">Providencia stuartii (strain MRSN 2154)</name>
    <dbReference type="NCBI Taxonomy" id="1157951"/>
    <lineage>
        <taxon>Bacteria</taxon>
        <taxon>Pseudomonadati</taxon>
        <taxon>Pseudomonadota</taxon>
        <taxon>Gammaproteobacteria</taxon>
        <taxon>Enterobacterales</taxon>
        <taxon>Morganellaceae</taxon>
        <taxon>Providencia</taxon>
    </lineage>
</organism>
<dbReference type="GeneID" id="93520899"/>
<dbReference type="Pfam" id="PF03739">
    <property type="entry name" value="LptF_LptG"/>
    <property type="match status" value="1"/>
</dbReference>
<feature type="transmembrane region" description="Helical" evidence="9">
    <location>
        <begin position="12"/>
        <end position="31"/>
    </location>
</feature>
<keyword evidence="4" id="KW-1003">Cell membrane</keyword>
<dbReference type="InterPro" id="IPR005495">
    <property type="entry name" value="LptG/LptF_permease"/>
</dbReference>
<sequence>MFGVLDRYIGRTILNSILMTLFMLVSLSGIIKFVEQLRKVGDGEYTTLGAGVFTLLTIPKDIDIFFPMAALLGALLGLGALASRSELVVMQASGFTRLQIALSVMKTAIPLVIVAMLIGEWVAPSADQWARNYRAEKIVGNSLVVTDEGMWAKDGPDFIHIQRVSDTTSIQEVSIYRFNEQHKLTSVMFASSGAYDKDNQLWVLSQVDESILSSEKKITGSQRLTYEWKTNLTPEKLGIVSLSADSLSIRGLYQYIAYLKESGQVAAVYELSMWKKILAPLSAAVMMFMAVSFIFGPLRTVPMGVRVVSGIVGGFLFYVLNEGFGKWSLVYSIPPIIAALLPSVLFLGVSIVLLVKRK</sequence>
<dbReference type="OrthoDB" id="9776227at2"/>
<evidence type="ECO:0000256" key="8">
    <source>
        <dbReference type="ARBA" id="ARBA00026081"/>
    </source>
</evidence>